<gene>
    <name evidence="1" type="ORF">DWU98_20285</name>
</gene>
<organism evidence="1 2">
    <name type="scientific">Dyella monticola</name>
    <dbReference type="NCBI Taxonomy" id="1927958"/>
    <lineage>
        <taxon>Bacteria</taxon>
        <taxon>Pseudomonadati</taxon>
        <taxon>Pseudomonadota</taxon>
        <taxon>Gammaproteobacteria</taxon>
        <taxon>Lysobacterales</taxon>
        <taxon>Rhodanobacteraceae</taxon>
        <taxon>Dyella</taxon>
    </lineage>
</organism>
<name>A0A370WSF3_9GAMM</name>
<protein>
    <submittedName>
        <fullName evidence="1">Uncharacterized protein</fullName>
    </submittedName>
</protein>
<dbReference type="AlphaFoldDB" id="A0A370WSF3"/>
<evidence type="ECO:0000313" key="1">
    <source>
        <dbReference type="EMBL" id="RDS78957.1"/>
    </source>
</evidence>
<proteinExistence type="predicted"/>
<evidence type="ECO:0000313" key="2">
    <source>
        <dbReference type="Proteomes" id="UP000254258"/>
    </source>
</evidence>
<dbReference type="EMBL" id="QRBE01000019">
    <property type="protein sequence ID" value="RDS78957.1"/>
    <property type="molecule type" value="Genomic_DNA"/>
</dbReference>
<dbReference type="Proteomes" id="UP000254258">
    <property type="component" value="Unassembled WGS sequence"/>
</dbReference>
<sequence length="63" mass="7174">MTFGRWEEVPIDQLIEHDGKATTHLPQKPRLASCIQVTPQLNTECLFQHPRDMEVRDVSVSGS</sequence>
<keyword evidence="2" id="KW-1185">Reference proteome</keyword>
<accession>A0A370WSF3</accession>
<comment type="caution">
    <text evidence="1">The sequence shown here is derived from an EMBL/GenBank/DDBJ whole genome shotgun (WGS) entry which is preliminary data.</text>
</comment>
<reference evidence="1 2" key="1">
    <citation type="submission" date="2018-07" db="EMBL/GenBank/DDBJ databases">
        <title>Dyella monticola sp. nov. and Dyella psychrodurans sp. nov. isolated from monsoon evergreen broad-leaved forest soil of Dinghu Mountain, China.</title>
        <authorList>
            <person name="Gao Z."/>
            <person name="Qiu L."/>
        </authorList>
    </citation>
    <scope>NUCLEOTIDE SEQUENCE [LARGE SCALE GENOMIC DNA]</scope>
    <source>
        <strain evidence="1 2">4G-K06</strain>
    </source>
</reference>